<feature type="region of interest" description="Disordered" evidence="3">
    <location>
        <begin position="148"/>
        <end position="175"/>
    </location>
</feature>
<dbReference type="EMBL" id="CP015054">
    <property type="protein sequence ID" value="QGN13890.1"/>
    <property type="molecule type" value="Genomic_DNA"/>
</dbReference>
<keyword evidence="6" id="KW-1185">Reference proteome</keyword>
<feature type="compositionally biased region" description="Polar residues" evidence="3">
    <location>
        <begin position="398"/>
        <end position="407"/>
    </location>
</feature>
<evidence type="ECO:0000256" key="2">
    <source>
        <dbReference type="PROSITE-ProRule" id="PRU00176"/>
    </source>
</evidence>
<organism evidence="5 6">
    <name type="scientific">Kluyveromyces marxianus</name>
    <name type="common">Yeast</name>
    <name type="synonym">Candida kefyr</name>
    <dbReference type="NCBI Taxonomy" id="4911"/>
    <lineage>
        <taxon>Eukaryota</taxon>
        <taxon>Fungi</taxon>
        <taxon>Dikarya</taxon>
        <taxon>Ascomycota</taxon>
        <taxon>Saccharomycotina</taxon>
        <taxon>Saccharomycetes</taxon>
        <taxon>Saccharomycetales</taxon>
        <taxon>Saccharomycetaceae</taxon>
        <taxon>Kluyveromyces</taxon>
    </lineage>
</organism>
<dbReference type="PROSITE" id="PS50102">
    <property type="entry name" value="RRM"/>
    <property type="match status" value="2"/>
</dbReference>
<dbReference type="InterPro" id="IPR052462">
    <property type="entry name" value="SLIRP/GR-RBP-like"/>
</dbReference>
<dbReference type="Gene3D" id="3.30.70.330">
    <property type="match status" value="3"/>
</dbReference>
<evidence type="ECO:0000256" key="3">
    <source>
        <dbReference type="SAM" id="MobiDB-lite"/>
    </source>
</evidence>
<proteinExistence type="predicted"/>
<keyword evidence="5" id="KW-0378">Hydrolase</keyword>
<dbReference type="InterPro" id="IPR012677">
    <property type="entry name" value="Nucleotide-bd_a/b_plait_sf"/>
</dbReference>
<dbReference type="SUPFAM" id="SSF54928">
    <property type="entry name" value="RNA-binding domain, RBD"/>
    <property type="match status" value="3"/>
</dbReference>
<evidence type="ECO:0000313" key="6">
    <source>
        <dbReference type="Proteomes" id="UP000422736"/>
    </source>
</evidence>
<feature type="region of interest" description="Disordered" evidence="3">
    <location>
        <begin position="494"/>
        <end position="624"/>
    </location>
</feature>
<feature type="compositionally biased region" description="Low complexity" evidence="3">
    <location>
        <begin position="494"/>
        <end position="519"/>
    </location>
</feature>
<dbReference type="Pfam" id="PF00076">
    <property type="entry name" value="RRM_1"/>
    <property type="match status" value="4"/>
</dbReference>
<protein>
    <submittedName>
        <fullName evidence="5">DNA helicase YGR250C</fullName>
    </submittedName>
</protein>
<name>A0ABX6ENT0_KLUMA</name>
<dbReference type="InterPro" id="IPR035979">
    <property type="entry name" value="RBD_domain_sf"/>
</dbReference>
<dbReference type="GO" id="GO:0004386">
    <property type="term" value="F:helicase activity"/>
    <property type="evidence" value="ECO:0007669"/>
    <property type="project" value="UniProtKB-KW"/>
</dbReference>
<feature type="compositionally biased region" description="Polar residues" evidence="3">
    <location>
        <begin position="588"/>
        <end position="611"/>
    </location>
</feature>
<feature type="region of interest" description="Disordered" evidence="3">
    <location>
        <begin position="362"/>
        <end position="443"/>
    </location>
</feature>
<keyword evidence="1 2" id="KW-0694">RNA-binding</keyword>
<dbReference type="CDD" id="cd00590">
    <property type="entry name" value="RRM_SF"/>
    <property type="match status" value="2"/>
</dbReference>
<accession>A0ABX6ENT0</accession>
<keyword evidence="5" id="KW-0347">Helicase</keyword>
<sequence length="863" mass="97020">MTSPSRKNSDDKGRPLEEAGNLSSTEYFANTNVLTCRLKWVNPDTFIMDPRKPQLLTNLNQLVHANKGVLVNPKEMENYQYFSDHKRLAHLQENWDTYLFERGNAEVDSWYRDEELRETKANWFYDVVIQAQFKSYKDLQATTEGFKAELKEHGSGKKTEGTESEGSGSGSASPSSSSQILACWSISENPHALNHPGNLYVRGIPKNLTKEDLVPIFAKFGPIIVLKIILDPNTNESMGFGFVSYPLGSQASNCIKELNGNLMNGSPLFVNYHVERKERERIHFDQWKQNEQEENSRFRGVFIGNLPIFTNENKLITPSAVVQKFRESLPDCEIVSYYFPKSNSQSNVEYSESVRSQSLSPLNSKAAVCSSPPSPRPKSSDYLGQEQSIDEEIESMSGEDSMSSPTSEGEDNIDMSTSPSPTKVRDSLSDALNEETCSSQNEDSPLKGYGFIRFATHEMALKCIETFNEFQWYGHQLVVNKAVQKFHQHHYSYSNGSNNNLANANGGNYQQHHNNNHYQNQHHHRSSSTSHTGHVGHISPHQSYYQQSHMPSMYSYRLSRRHSERSISSRQSNVLGFSPPPIAAVPLNDTQHSRVNSAHSRSMSRQNSFNNAPYGKDPHSPLSGSQLSLPLPPLSQPIYTGVMPPNSPGFAGHPPPPPLQPLATQAIPVLTSSSTNSSTSPRNNSIYGALNMPISYSATNPMFGTPLPIPRSDEQESNLYVKHLPLDWKDEDLVQYFEKFGEIISAKIITVGGSVKEQDDQNLKNDELFGKSKGYGFVCFQNPLDASRAMYHTDGLKLNSESTLFVSFAQRRSKSIDSSKNSMGNTANYNKKFLNAMYQQQQQQQQQYHPWMIPVPLHYPPSH</sequence>
<gene>
    <name evidence="5" type="primary">RIE1</name>
    <name evidence="5" type="ORF">FIM1_537</name>
</gene>
<dbReference type="SMART" id="SM00360">
    <property type="entry name" value="RRM"/>
    <property type="match status" value="3"/>
</dbReference>
<evidence type="ECO:0000259" key="4">
    <source>
        <dbReference type="PROSITE" id="PS50102"/>
    </source>
</evidence>
<evidence type="ECO:0000256" key="1">
    <source>
        <dbReference type="ARBA" id="ARBA00022884"/>
    </source>
</evidence>
<reference evidence="5 6" key="2">
    <citation type="submission" date="2019-11" db="EMBL/GenBank/DDBJ databases">
        <authorList>
            <person name="Lu H."/>
        </authorList>
    </citation>
    <scope>NUCLEOTIDE SEQUENCE [LARGE SCALE GENOMIC DNA]</scope>
    <source>
        <strain evidence="5 6">FIM1</strain>
    </source>
</reference>
<feature type="compositionally biased region" description="Low complexity" evidence="3">
    <location>
        <begin position="164"/>
        <end position="175"/>
    </location>
</feature>
<dbReference type="Proteomes" id="UP000422736">
    <property type="component" value="Chromosome 1"/>
</dbReference>
<feature type="compositionally biased region" description="Low complexity" evidence="3">
    <location>
        <begin position="527"/>
        <end position="539"/>
    </location>
</feature>
<feature type="compositionally biased region" description="Basic and acidic residues" evidence="3">
    <location>
        <begin position="148"/>
        <end position="161"/>
    </location>
</feature>
<dbReference type="PANTHER" id="PTHR48027">
    <property type="entry name" value="HETEROGENEOUS NUCLEAR RIBONUCLEOPROTEIN 87F-RELATED"/>
    <property type="match status" value="1"/>
</dbReference>
<feature type="domain" description="RRM" evidence="4">
    <location>
        <begin position="197"/>
        <end position="275"/>
    </location>
</feature>
<keyword evidence="5" id="KW-0547">Nucleotide-binding</keyword>
<reference evidence="5 6" key="1">
    <citation type="submission" date="2016-03" db="EMBL/GenBank/DDBJ databases">
        <title>How can Kluyveromyces marxianus grow so fast - potential evolutionary course in Saccharomyces Complex revealed by comparative genomics.</title>
        <authorList>
            <person name="Mo W."/>
            <person name="Lu W."/>
            <person name="Yang X."/>
            <person name="Qi J."/>
            <person name="Lv H."/>
        </authorList>
    </citation>
    <scope>NUCLEOTIDE SEQUENCE [LARGE SCALE GENOMIC DNA]</scope>
    <source>
        <strain evidence="5 6">FIM1</strain>
    </source>
</reference>
<evidence type="ECO:0000313" key="5">
    <source>
        <dbReference type="EMBL" id="QGN13890.1"/>
    </source>
</evidence>
<dbReference type="InterPro" id="IPR000504">
    <property type="entry name" value="RRM_dom"/>
</dbReference>
<feature type="compositionally biased region" description="Polar residues" evidence="3">
    <location>
        <begin position="540"/>
        <end position="550"/>
    </location>
</feature>
<keyword evidence="5" id="KW-0067">ATP-binding</keyword>
<feature type="domain" description="RRM" evidence="4">
    <location>
        <begin position="717"/>
        <end position="811"/>
    </location>
</feature>